<dbReference type="GO" id="GO:0005524">
    <property type="term" value="F:ATP binding"/>
    <property type="evidence" value="ECO:0007669"/>
    <property type="project" value="UniProtKB-KW"/>
</dbReference>
<proteinExistence type="predicted"/>
<reference evidence="8" key="1">
    <citation type="submission" date="2018-04" db="EMBL/GenBank/DDBJ databases">
        <authorList>
            <person name="Cornet L."/>
        </authorList>
    </citation>
    <scope>NUCLEOTIDE SEQUENCE [LARGE SCALE GENOMIC DNA]</scope>
</reference>
<gene>
    <name evidence="7" type="ORF">DCF15_20085</name>
</gene>
<keyword evidence="5" id="KW-0067">ATP-binding</keyword>
<evidence type="ECO:0000313" key="7">
    <source>
        <dbReference type="EMBL" id="PZO46598.1"/>
    </source>
</evidence>
<dbReference type="GO" id="GO:0004674">
    <property type="term" value="F:protein serine/threonine kinase activity"/>
    <property type="evidence" value="ECO:0007669"/>
    <property type="project" value="UniProtKB-KW"/>
</dbReference>
<reference evidence="7 8" key="2">
    <citation type="submission" date="2018-06" db="EMBL/GenBank/DDBJ databases">
        <title>Metagenomic assembly of (sub)arctic Cyanobacteria and their associated microbiome from non-axenic cultures.</title>
        <authorList>
            <person name="Baurain D."/>
        </authorList>
    </citation>
    <scope>NUCLEOTIDE SEQUENCE [LARGE SCALE GENOMIC DNA]</scope>
    <source>
        <strain evidence="7">ULC027bin1</strain>
    </source>
</reference>
<feature type="domain" description="Protein kinase" evidence="6">
    <location>
        <begin position="1"/>
        <end position="102"/>
    </location>
</feature>
<evidence type="ECO:0000256" key="2">
    <source>
        <dbReference type="ARBA" id="ARBA00022679"/>
    </source>
</evidence>
<dbReference type="InterPro" id="IPR000719">
    <property type="entry name" value="Prot_kinase_dom"/>
</dbReference>
<comment type="caution">
    <text evidence="7">The sequence shown here is derived from an EMBL/GenBank/DDBJ whole genome shotgun (WGS) entry which is preliminary data.</text>
</comment>
<dbReference type="PROSITE" id="PS50011">
    <property type="entry name" value="PROTEIN_KINASE_DOM"/>
    <property type="match status" value="1"/>
</dbReference>
<evidence type="ECO:0000256" key="1">
    <source>
        <dbReference type="ARBA" id="ARBA00022527"/>
    </source>
</evidence>
<evidence type="ECO:0000256" key="3">
    <source>
        <dbReference type="ARBA" id="ARBA00022741"/>
    </source>
</evidence>
<keyword evidence="3" id="KW-0547">Nucleotide-binding</keyword>
<dbReference type="Gene3D" id="1.10.510.10">
    <property type="entry name" value="Transferase(Phosphotransferase) domain 1"/>
    <property type="match status" value="1"/>
</dbReference>
<keyword evidence="2" id="KW-0808">Transferase</keyword>
<evidence type="ECO:0000259" key="6">
    <source>
        <dbReference type="PROSITE" id="PS50011"/>
    </source>
</evidence>
<keyword evidence="4" id="KW-0418">Kinase</keyword>
<dbReference type="SUPFAM" id="SSF56112">
    <property type="entry name" value="Protein kinase-like (PK-like)"/>
    <property type="match status" value="1"/>
</dbReference>
<evidence type="ECO:0000313" key="8">
    <source>
        <dbReference type="Proteomes" id="UP000249794"/>
    </source>
</evidence>
<evidence type="ECO:0000256" key="5">
    <source>
        <dbReference type="ARBA" id="ARBA00022840"/>
    </source>
</evidence>
<sequence length="364" mass="40046">SPLSLSQIGSPTYTAPERFSGYSSPASDLYAVGIMLYEMLLGDRPFSGDPDTLRQAHQTQPVPLPHKLTPAARYLLATALHKQPHQRFASADAMLSALHKLRAVHKTSSPIGLKTTIPSISVAQILVPLPPNHLSEPTEQRASISQPCLSALPERCSIFKDIPYQLLDVLAIDSRHWLRIQTSLRSPKTYLEGFTRKGRFIGMLSLDLLLTQVSLTAKPYQLIALTQFTDMDANAHGSGNSSGNSSGNHADSSVVLIQLKPFQLKHLRLPIQPTQVSALPWGYAVADDQQIFLLDREAAPIARLQGLPSAINSPQSWPKSWQVTPLSADPQHQTTLVLAQTTANNQKSRLFTLDLKMLDLDFIF</sequence>
<keyword evidence="1" id="KW-0723">Serine/threonine-protein kinase</keyword>
<dbReference type="AlphaFoldDB" id="A0A2W4YUN8"/>
<organism evidence="7 8">
    <name type="scientific">Phormidesmis priestleyi</name>
    <dbReference type="NCBI Taxonomy" id="268141"/>
    <lineage>
        <taxon>Bacteria</taxon>
        <taxon>Bacillati</taxon>
        <taxon>Cyanobacteriota</taxon>
        <taxon>Cyanophyceae</taxon>
        <taxon>Leptolyngbyales</taxon>
        <taxon>Leptolyngbyaceae</taxon>
        <taxon>Phormidesmis</taxon>
    </lineage>
</organism>
<name>A0A2W4YUN8_9CYAN</name>
<dbReference type="Proteomes" id="UP000249794">
    <property type="component" value="Unassembled WGS sequence"/>
</dbReference>
<protein>
    <recommendedName>
        <fullName evidence="6">Protein kinase domain-containing protein</fullName>
    </recommendedName>
</protein>
<feature type="non-terminal residue" evidence="7">
    <location>
        <position position="1"/>
    </location>
</feature>
<evidence type="ECO:0000256" key="4">
    <source>
        <dbReference type="ARBA" id="ARBA00022777"/>
    </source>
</evidence>
<dbReference type="PANTHER" id="PTHR24351">
    <property type="entry name" value="RIBOSOMAL PROTEIN S6 KINASE"/>
    <property type="match status" value="1"/>
</dbReference>
<dbReference type="Pfam" id="PF00069">
    <property type="entry name" value="Pkinase"/>
    <property type="match status" value="1"/>
</dbReference>
<accession>A0A2W4YUN8</accession>
<dbReference type="InterPro" id="IPR011009">
    <property type="entry name" value="Kinase-like_dom_sf"/>
</dbReference>
<dbReference type="EMBL" id="QBMP01000303">
    <property type="protein sequence ID" value="PZO46598.1"/>
    <property type="molecule type" value="Genomic_DNA"/>
</dbReference>